<dbReference type="SUPFAM" id="SSF52172">
    <property type="entry name" value="CheY-like"/>
    <property type="match status" value="1"/>
</dbReference>
<dbReference type="PROSITE" id="PS50110">
    <property type="entry name" value="RESPONSE_REGULATORY"/>
    <property type="match status" value="1"/>
</dbReference>
<dbReference type="AlphaFoldDB" id="A0A7C4W2Y4"/>
<reference evidence="8" key="1">
    <citation type="journal article" date="2020" name="mSystems">
        <title>Genome- and Community-Level Interaction Insights into Carbon Utilization and Element Cycling Functions of Hydrothermarchaeota in Hydrothermal Sediment.</title>
        <authorList>
            <person name="Zhou Z."/>
            <person name="Liu Y."/>
            <person name="Xu W."/>
            <person name="Pan J."/>
            <person name="Luo Z.H."/>
            <person name="Li M."/>
        </authorList>
    </citation>
    <scope>NUCLEOTIDE SEQUENCE [LARGE SCALE GENOMIC DNA]</scope>
    <source>
        <strain evidence="8">SpSt-609</strain>
    </source>
</reference>
<evidence type="ECO:0000256" key="6">
    <source>
        <dbReference type="PROSITE-ProRule" id="PRU00169"/>
    </source>
</evidence>
<accession>A0A7C4W2Y4</accession>
<feature type="domain" description="Response regulatory" evidence="7">
    <location>
        <begin position="4"/>
        <end position="116"/>
    </location>
</feature>
<keyword evidence="1 6" id="KW-0597">Phosphoprotein</keyword>
<dbReference type="InterPro" id="IPR001789">
    <property type="entry name" value="Sig_transdc_resp-reg_receiver"/>
</dbReference>
<evidence type="ECO:0000256" key="1">
    <source>
        <dbReference type="ARBA" id="ARBA00022553"/>
    </source>
</evidence>
<name>A0A7C4W2Y4_9BACT</name>
<gene>
    <name evidence="8" type="ORF">ENT77_04025</name>
</gene>
<evidence type="ECO:0000313" key="8">
    <source>
        <dbReference type="EMBL" id="HGU40349.1"/>
    </source>
</evidence>
<dbReference type="CDD" id="cd17554">
    <property type="entry name" value="REC_TrrA-like"/>
    <property type="match status" value="1"/>
</dbReference>
<keyword evidence="4" id="KW-0238">DNA-binding</keyword>
<dbReference type="InterPro" id="IPR011006">
    <property type="entry name" value="CheY-like_superfamily"/>
</dbReference>
<dbReference type="Gene3D" id="3.40.50.2300">
    <property type="match status" value="1"/>
</dbReference>
<organism evidence="8">
    <name type="scientific">Fervidobacterium thailandense</name>
    <dbReference type="NCBI Taxonomy" id="1008305"/>
    <lineage>
        <taxon>Bacteria</taxon>
        <taxon>Thermotogati</taxon>
        <taxon>Thermotogota</taxon>
        <taxon>Thermotogae</taxon>
        <taxon>Thermotogales</taxon>
        <taxon>Fervidobacteriaceae</taxon>
        <taxon>Fervidobacterium</taxon>
    </lineage>
</organism>
<proteinExistence type="predicted"/>
<feature type="modified residue" description="4-aspartylphosphate" evidence="6">
    <location>
        <position position="53"/>
    </location>
</feature>
<evidence type="ECO:0000256" key="5">
    <source>
        <dbReference type="ARBA" id="ARBA00023163"/>
    </source>
</evidence>
<dbReference type="Pfam" id="PF00072">
    <property type="entry name" value="Response_reg"/>
    <property type="match status" value="1"/>
</dbReference>
<keyword evidence="3" id="KW-0805">Transcription regulation</keyword>
<comment type="caution">
    <text evidence="8">The sequence shown here is derived from an EMBL/GenBank/DDBJ whole genome shotgun (WGS) entry which is preliminary data.</text>
</comment>
<dbReference type="PANTHER" id="PTHR44591:SF18">
    <property type="entry name" value="REGULATORY PROTEIN"/>
    <property type="match status" value="1"/>
</dbReference>
<dbReference type="GO" id="GO:0003677">
    <property type="term" value="F:DNA binding"/>
    <property type="evidence" value="ECO:0007669"/>
    <property type="project" value="UniProtKB-KW"/>
</dbReference>
<keyword evidence="2" id="KW-0902">Two-component regulatory system</keyword>
<evidence type="ECO:0000256" key="4">
    <source>
        <dbReference type="ARBA" id="ARBA00023125"/>
    </source>
</evidence>
<dbReference type="EMBL" id="DSZY01000018">
    <property type="protein sequence ID" value="HGU40349.1"/>
    <property type="molecule type" value="Genomic_DNA"/>
</dbReference>
<dbReference type="GO" id="GO:0000160">
    <property type="term" value="P:phosphorelay signal transduction system"/>
    <property type="evidence" value="ECO:0007669"/>
    <property type="project" value="UniProtKB-KW"/>
</dbReference>
<sequence>MPKRILVVEDEPNMRLLVAEELMDAGYEVDTAENGEAALMKFKDKPYDLVTIDIEMPGMNGLELAGKLREIKRDVRLVILTAYSHYKSDMASWAADAYIVKSSDLTELKEVISRLINM</sequence>
<evidence type="ECO:0000259" key="7">
    <source>
        <dbReference type="PROSITE" id="PS50110"/>
    </source>
</evidence>
<dbReference type="InterPro" id="IPR050595">
    <property type="entry name" value="Bact_response_regulator"/>
</dbReference>
<dbReference type="SMART" id="SM00448">
    <property type="entry name" value="REC"/>
    <property type="match status" value="1"/>
</dbReference>
<keyword evidence="5" id="KW-0804">Transcription</keyword>
<evidence type="ECO:0000256" key="2">
    <source>
        <dbReference type="ARBA" id="ARBA00023012"/>
    </source>
</evidence>
<dbReference type="PANTHER" id="PTHR44591">
    <property type="entry name" value="STRESS RESPONSE REGULATOR PROTEIN 1"/>
    <property type="match status" value="1"/>
</dbReference>
<evidence type="ECO:0000256" key="3">
    <source>
        <dbReference type="ARBA" id="ARBA00023015"/>
    </source>
</evidence>
<protein>
    <submittedName>
        <fullName evidence="8">Response regulator</fullName>
    </submittedName>
</protein>
<dbReference type="FunFam" id="3.40.50.2300:FF:000001">
    <property type="entry name" value="DNA-binding response regulator PhoB"/>
    <property type="match status" value="1"/>
</dbReference>